<keyword evidence="3 6" id="KW-0133">Cell shape</keyword>
<dbReference type="PANTHER" id="PTHR30582:SF33">
    <property type="entry name" value="EXPORTED PROTEIN"/>
    <property type="match status" value="1"/>
</dbReference>
<dbReference type="SUPFAM" id="SSF143985">
    <property type="entry name" value="L,D-transpeptidase pre-catalytic domain-like"/>
    <property type="match status" value="1"/>
</dbReference>
<evidence type="ECO:0000259" key="8">
    <source>
        <dbReference type="PROSITE" id="PS52029"/>
    </source>
</evidence>
<dbReference type="InterPro" id="IPR022029">
    <property type="entry name" value="YoaR-like_PG-bd"/>
</dbReference>
<dbReference type="PROSITE" id="PS52029">
    <property type="entry name" value="LD_TPASE"/>
    <property type="match status" value="1"/>
</dbReference>
<feature type="domain" description="L,D-TPase catalytic" evidence="8">
    <location>
        <begin position="351"/>
        <end position="471"/>
    </location>
</feature>
<evidence type="ECO:0000256" key="7">
    <source>
        <dbReference type="SAM" id="Phobius"/>
    </source>
</evidence>
<dbReference type="Pfam" id="PF03734">
    <property type="entry name" value="YkuD"/>
    <property type="match status" value="1"/>
</dbReference>
<dbReference type="EMBL" id="JBJIAA010000014">
    <property type="protein sequence ID" value="MFL0252111.1"/>
    <property type="molecule type" value="Genomic_DNA"/>
</dbReference>
<dbReference type="SUPFAM" id="SSF141523">
    <property type="entry name" value="L,D-transpeptidase catalytic domain-like"/>
    <property type="match status" value="1"/>
</dbReference>
<dbReference type="Proteomes" id="UP001623592">
    <property type="component" value="Unassembled WGS sequence"/>
</dbReference>
<dbReference type="InterPro" id="IPR038063">
    <property type="entry name" value="Transpep_catalytic_dom"/>
</dbReference>
<evidence type="ECO:0000256" key="2">
    <source>
        <dbReference type="ARBA" id="ARBA00022679"/>
    </source>
</evidence>
<organism evidence="9 10">
    <name type="scientific">Clostridium neuense</name>
    <dbReference type="NCBI Taxonomy" id="1728934"/>
    <lineage>
        <taxon>Bacteria</taxon>
        <taxon>Bacillati</taxon>
        <taxon>Bacillota</taxon>
        <taxon>Clostridia</taxon>
        <taxon>Eubacteriales</taxon>
        <taxon>Clostridiaceae</taxon>
        <taxon>Clostridium</taxon>
    </lineage>
</organism>
<dbReference type="PANTHER" id="PTHR30582">
    <property type="entry name" value="L,D-TRANSPEPTIDASE"/>
    <property type="match status" value="1"/>
</dbReference>
<name>A0ABW8THU0_9CLOT</name>
<evidence type="ECO:0000256" key="4">
    <source>
        <dbReference type="ARBA" id="ARBA00022984"/>
    </source>
</evidence>
<evidence type="ECO:0000313" key="9">
    <source>
        <dbReference type="EMBL" id="MFL0252111.1"/>
    </source>
</evidence>
<dbReference type="InterPro" id="IPR050979">
    <property type="entry name" value="LD-transpeptidase"/>
</dbReference>
<keyword evidence="5 6" id="KW-0961">Cell wall biogenesis/degradation</keyword>
<feature type="active site" description="Proton donor/acceptor" evidence="6">
    <location>
        <position position="425"/>
    </location>
</feature>
<keyword evidence="7" id="KW-0472">Membrane</keyword>
<evidence type="ECO:0000256" key="6">
    <source>
        <dbReference type="PROSITE-ProRule" id="PRU01373"/>
    </source>
</evidence>
<keyword evidence="4 6" id="KW-0573">Peptidoglycan synthesis</keyword>
<feature type="transmembrane region" description="Helical" evidence="7">
    <location>
        <begin position="21"/>
        <end position="44"/>
    </location>
</feature>
<proteinExistence type="predicted"/>
<accession>A0ABW8THU0</accession>
<protein>
    <submittedName>
        <fullName evidence="9">Peptidoglycan binding domain-containing protein</fullName>
    </submittedName>
</protein>
<gene>
    <name evidence="9" type="ORF">ACJDT4_16950</name>
</gene>
<comment type="caution">
    <text evidence="9">The sequence shown here is derived from an EMBL/GenBank/DDBJ whole genome shotgun (WGS) entry which is preliminary data.</text>
</comment>
<dbReference type="Pfam" id="PF12229">
    <property type="entry name" value="PG_binding_4"/>
    <property type="match status" value="2"/>
</dbReference>
<keyword evidence="2" id="KW-0808">Transferase</keyword>
<evidence type="ECO:0000256" key="5">
    <source>
        <dbReference type="ARBA" id="ARBA00023316"/>
    </source>
</evidence>
<comment type="pathway">
    <text evidence="1 6">Cell wall biogenesis; peptidoglycan biosynthesis.</text>
</comment>
<evidence type="ECO:0000256" key="1">
    <source>
        <dbReference type="ARBA" id="ARBA00004752"/>
    </source>
</evidence>
<reference evidence="9 10" key="1">
    <citation type="submission" date="2024-11" db="EMBL/GenBank/DDBJ databases">
        <authorList>
            <person name="Heng Y.C."/>
            <person name="Lim A.C.H."/>
            <person name="Lee J.K.Y."/>
            <person name="Kittelmann S."/>
        </authorList>
    </citation>
    <scope>NUCLEOTIDE SEQUENCE [LARGE SCALE GENOMIC DNA]</scope>
    <source>
        <strain evidence="9 10">WILCCON 0114</strain>
    </source>
</reference>
<evidence type="ECO:0000313" key="10">
    <source>
        <dbReference type="Proteomes" id="UP001623592"/>
    </source>
</evidence>
<keyword evidence="10" id="KW-1185">Reference proteome</keyword>
<dbReference type="InterPro" id="IPR038054">
    <property type="entry name" value="LD_TPept-like_central_sf"/>
</dbReference>
<keyword evidence="7" id="KW-0812">Transmembrane</keyword>
<sequence length="471" mass="52313">MKKSKVKSSKHEPSKHKQNNITKGIIISFCVLIAVYIAVSLYFANHFYFGSKINGVSVSGKTVDETKTKLASVLQNYTLNIKERNGKTETIKAQDINEKYASNNDYQKLKNEQSPYMWITGIFSKKNSEMADGISYDSNLLKEKIDALSCVNGNDITEPQNPSFKYTSKGYVVIKEILGNKVNKDALYAAAKKAILNQESTIDLEKSNCYITPKYTSSSPKVRKTKELLNKYVSSKITYTFGNQKESIDGSAINKWINVNSNLDVTIDEKKEKDYLNKVFSKYETTGKTRSFTSSSGDTINVSGGDYGWLVNTSKEMESLNSSIKKGQTTTKQPAYKQTAASHDANDIGNTYVEVNLSKQHLWFYKNGSLVTQGDVVTGNVSLNDSTPAGVYWVKYKERNATLKGQGYSSPVDYWMPFNGGIGLHDAPWRHGQFGGDIYLTQGSHGCVNCPPDLAQTIFNTIAAGTPVVLY</sequence>
<dbReference type="Gene3D" id="3.10.20.800">
    <property type="match status" value="1"/>
</dbReference>
<feature type="active site" description="Nucleophile" evidence="6">
    <location>
        <position position="447"/>
    </location>
</feature>
<dbReference type="CDD" id="cd16913">
    <property type="entry name" value="YkuD_like"/>
    <property type="match status" value="1"/>
</dbReference>
<evidence type="ECO:0000256" key="3">
    <source>
        <dbReference type="ARBA" id="ARBA00022960"/>
    </source>
</evidence>
<keyword evidence="7" id="KW-1133">Transmembrane helix</keyword>
<dbReference type="InterPro" id="IPR005490">
    <property type="entry name" value="LD_TPept_cat_dom"/>
</dbReference>
<dbReference type="Gene3D" id="2.40.440.10">
    <property type="entry name" value="L,D-transpeptidase catalytic domain-like"/>
    <property type="match status" value="1"/>
</dbReference>